<dbReference type="InParanoid" id="A0A078AVB5"/>
<evidence type="ECO:0000313" key="3">
    <source>
        <dbReference type="Proteomes" id="UP000039865"/>
    </source>
</evidence>
<dbReference type="SUPFAM" id="SSF56112">
    <property type="entry name" value="Protein kinase-like (PK-like)"/>
    <property type="match status" value="1"/>
</dbReference>
<dbReference type="OrthoDB" id="7869584at2759"/>
<dbReference type="PANTHER" id="PTHR44167">
    <property type="entry name" value="OVARIAN-SPECIFIC SERINE/THREONINE-PROTEIN KINASE LOK-RELATED"/>
    <property type="match status" value="1"/>
</dbReference>
<dbReference type="PROSITE" id="PS50011">
    <property type="entry name" value="PROTEIN_KINASE_DOM"/>
    <property type="match status" value="1"/>
</dbReference>
<dbReference type="CDD" id="cd14014">
    <property type="entry name" value="STKc_PknB_like"/>
    <property type="match status" value="1"/>
</dbReference>
<keyword evidence="2" id="KW-0808">Transferase</keyword>
<dbReference type="AlphaFoldDB" id="A0A078AVB5"/>
<dbReference type="GO" id="GO:0005737">
    <property type="term" value="C:cytoplasm"/>
    <property type="evidence" value="ECO:0007669"/>
    <property type="project" value="TreeGrafter"/>
</dbReference>
<dbReference type="GO" id="GO:0005634">
    <property type="term" value="C:nucleus"/>
    <property type="evidence" value="ECO:0007669"/>
    <property type="project" value="TreeGrafter"/>
</dbReference>
<dbReference type="EMBL" id="CCKQ01014221">
    <property type="protein sequence ID" value="CDW85971.1"/>
    <property type="molecule type" value="Genomic_DNA"/>
</dbReference>
<dbReference type="OMA" id="MDLANIM"/>
<dbReference type="Proteomes" id="UP000039865">
    <property type="component" value="Unassembled WGS sequence"/>
</dbReference>
<keyword evidence="3" id="KW-1185">Reference proteome</keyword>
<accession>A0A078AVB5</accession>
<keyword evidence="2" id="KW-0418">Kinase</keyword>
<dbReference type="Pfam" id="PF00069">
    <property type="entry name" value="Pkinase"/>
    <property type="match status" value="1"/>
</dbReference>
<dbReference type="GO" id="GO:0004674">
    <property type="term" value="F:protein serine/threonine kinase activity"/>
    <property type="evidence" value="ECO:0007669"/>
    <property type="project" value="TreeGrafter"/>
</dbReference>
<dbReference type="InterPro" id="IPR011009">
    <property type="entry name" value="Kinase-like_dom_sf"/>
</dbReference>
<gene>
    <name evidence="2" type="primary">Contig1847.g1999</name>
    <name evidence="2" type="ORF">STYLEM_15062</name>
</gene>
<reference evidence="2 3" key="1">
    <citation type="submission" date="2014-06" db="EMBL/GenBank/DDBJ databases">
        <authorList>
            <person name="Swart Estienne"/>
        </authorList>
    </citation>
    <scope>NUCLEOTIDE SEQUENCE [LARGE SCALE GENOMIC DNA]</scope>
    <source>
        <strain evidence="2 3">130c</strain>
    </source>
</reference>
<sequence>MENYVALSVKQLWDKYKFQQEIDSGAFGVVYKVKNTQDNKFYAMKVQNLERLLAKEPNNISNEMVRIIREINTFKLSHANITKFYESYFTFDDQFAIITELAEQNLRKYRDNTELTNAKIADIMMQITKGTIHIHNQNVMHRDLSPDNILVFENGQKFKICDFGLSQLQTNSKSCVGKPQFNAPEMGQCDEFSYNSQVDIWSLGMILFYLCTKKYKYQGKIISELKQKDQTMIINLEGERKEFEHLLNEMLQFNPANNQPLDKHLEIEEAKQGHQSSTNYDRRNAFALTIQSHNAIRFTKIQTESSCLLFNMKMVVCIKVNMILQPINEMEEVDIFIEMEKFMMDCGRIINKMDKEDQFMMMEVITLVSGRMIKRMDLANIMMKVEAIMRDIGQIIKKKGWVCINALEVINTMDNG</sequence>
<dbReference type="InterPro" id="IPR000719">
    <property type="entry name" value="Prot_kinase_dom"/>
</dbReference>
<dbReference type="GO" id="GO:0005524">
    <property type="term" value="F:ATP binding"/>
    <property type="evidence" value="ECO:0007669"/>
    <property type="project" value="InterPro"/>
</dbReference>
<organism evidence="2 3">
    <name type="scientific">Stylonychia lemnae</name>
    <name type="common">Ciliate</name>
    <dbReference type="NCBI Taxonomy" id="5949"/>
    <lineage>
        <taxon>Eukaryota</taxon>
        <taxon>Sar</taxon>
        <taxon>Alveolata</taxon>
        <taxon>Ciliophora</taxon>
        <taxon>Intramacronucleata</taxon>
        <taxon>Spirotrichea</taxon>
        <taxon>Stichotrichia</taxon>
        <taxon>Sporadotrichida</taxon>
        <taxon>Oxytrichidae</taxon>
        <taxon>Stylonychinae</taxon>
        <taxon>Stylonychia</taxon>
    </lineage>
</organism>
<protein>
    <submittedName>
        <fullName evidence="2">Serine threonine-protein kinase nek5</fullName>
    </submittedName>
</protein>
<dbReference type="PANTHER" id="PTHR44167:SF24">
    <property type="entry name" value="SERINE_THREONINE-PROTEIN KINASE CHK2"/>
    <property type="match status" value="1"/>
</dbReference>
<proteinExistence type="predicted"/>
<evidence type="ECO:0000259" key="1">
    <source>
        <dbReference type="PROSITE" id="PS50011"/>
    </source>
</evidence>
<evidence type="ECO:0000313" key="2">
    <source>
        <dbReference type="EMBL" id="CDW85971.1"/>
    </source>
</evidence>
<dbReference type="Gene3D" id="1.10.510.10">
    <property type="entry name" value="Transferase(Phosphotransferase) domain 1"/>
    <property type="match status" value="1"/>
</dbReference>
<dbReference type="InterPro" id="IPR008266">
    <property type="entry name" value="Tyr_kinase_AS"/>
</dbReference>
<name>A0A078AVB5_STYLE</name>
<feature type="domain" description="Protein kinase" evidence="1">
    <location>
        <begin position="16"/>
        <end position="277"/>
    </location>
</feature>
<dbReference type="GO" id="GO:0044773">
    <property type="term" value="P:mitotic DNA damage checkpoint signaling"/>
    <property type="evidence" value="ECO:0007669"/>
    <property type="project" value="TreeGrafter"/>
</dbReference>
<dbReference type="PROSITE" id="PS00109">
    <property type="entry name" value="PROTEIN_KINASE_TYR"/>
    <property type="match status" value="1"/>
</dbReference>